<name>A0A6V7NEY9_ANACO</name>
<reference evidence="1" key="1">
    <citation type="submission" date="2020-07" db="EMBL/GenBank/DDBJ databases">
        <authorList>
            <person name="Lin J."/>
        </authorList>
    </citation>
    <scope>NUCLEOTIDE SEQUENCE</scope>
</reference>
<accession>A0A6V7NEY9</accession>
<proteinExistence type="predicted"/>
<sequence>MVRRHTSLSNPSHLRGIKLCPSRTKLRSAQRPGWCDHHKYEQTFSRSGTGLSLEGPVPESISCGQRALPASYTHGDRSLPARDRSPRAELSGLSQTFFLLAGCVYGTSPCMRDWTPRANIPRRAFCHIFSLRGPDLWNTKSGVGCVRRFRRPGPEPLFGVCDDFAARWLSQLVDYTARQLERAVACATIRRRGSVA</sequence>
<gene>
    <name evidence="1" type="ORF">CB5_LOCUS344</name>
</gene>
<organism evidence="1">
    <name type="scientific">Ananas comosus var. bracteatus</name>
    <name type="common">red pineapple</name>
    <dbReference type="NCBI Taxonomy" id="296719"/>
    <lineage>
        <taxon>Eukaryota</taxon>
        <taxon>Viridiplantae</taxon>
        <taxon>Streptophyta</taxon>
        <taxon>Embryophyta</taxon>
        <taxon>Tracheophyta</taxon>
        <taxon>Spermatophyta</taxon>
        <taxon>Magnoliopsida</taxon>
        <taxon>Liliopsida</taxon>
        <taxon>Poales</taxon>
        <taxon>Bromeliaceae</taxon>
        <taxon>Bromelioideae</taxon>
        <taxon>Ananas</taxon>
    </lineage>
</organism>
<dbReference type="EMBL" id="LR862129">
    <property type="protein sequence ID" value="CAD1817133.1"/>
    <property type="molecule type" value="Genomic_DNA"/>
</dbReference>
<dbReference type="AlphaFoldDB" id="A0A6V7NEY9"/>
<evidence type="ECO:0000313" key="1">
    <source>
        <dbReference type="EMBL" id="CAD1817133.1"/>
    </source>
</evidence>
<protein>
    <submittedName>
        <fullName evidence="1">Uncharacterized protein</fullName>
    </submittedName>
</protein>